<accession>A0A1G6CSC7</accession>
<dbReference type="PANTHER" id="PTHR31876:SF26">
    <property type="entry name" value="PROTEIN LIKE COV 2"/>
    <property type="match status" value="1"/>
</dbReference>
<protein>
    <submittedName>
        <fullName evidence="2">Uncharacterized membrane protein</fullName>
    </submittedName>
</protein>
<dbReference type="STRING" id="617002.SAMN05660653_01678"/>
<keyword evidence="1" id="KW-1133">Transmembrane helix</keyword>
<feature type="transmembrane region" description="Helical" evidence="1">
    <location>
        <begin position="73"/>
        <end position="96"/>
    </location>
</feature>
<keyword evidence="1" id="KW-0812">Transmembrane</keyword>
<dbReference type="AlphaFoldDB" id="A0A1G6CSC7"/>
<name>A0A1G6CSC7_9BACT</name>
<dbReference type="Pfam" id="PF04367">
    <property type="entry name" value="DUF502"/>
    <property type="match status" value="1"/>
</dbReference>
<dbReference type="Proteomes" id="UP000198771">
    <property type="component" value="Unassembled WGS sequence"/>
</dbReference>
<evidence type="ECO:0000256" key="1">
    <source>
        <dbReference type="SAM" id="Phobius"/>
    </source>
</evidence>
<keyword evidence="3" id="KW-1185">Reference proteome</keyword>
<dbReference type="EMBL" id="FMXO01000009">
    <property type="protein sequence ID" value="SDB35767.1"/>
    <property type="molecule type" value="Genomic_DNA"/>
</dbReference>
<evidence type="ECO:0000313" key="3">
    <source>
        <dbReference type="Proteomes" id="UP000198771"/>
    </source>
</evidence>
<gene>
    <name evidence="2" type="ORF">SAMN05660653_01678</name>
</gene>
<keyword evidence="1" id="KW-0472">Membrane</keyword>
<dbReference type="PANTHER" id="PTHR31876">
    <property type="entry name" value="COV-LIKE PROTEIN 1"/>
    <property type="match status" value="1"/>
</dbReference>
<evidence type="ECO:0000313" key="2">
    <source>
        <dbReference type="EMBL" id="SDB35767.1"/>
    </source>
</evidence>
<organism evidence="2 3">
    <name type="scientific">Desulfonatronum thiosulfatophilum</name>
    <dbReference type="NCBI Taxonomy" id="617002"/>
    <lineage>
        <taxon>Bacteria</taxon>
        <taxon>Pseudomonadati</taxon>
        <taxon>Thermodesulfobacteriota</taxon>
        <taxon>Desulfovibrionia</taxon>
        <taxon>Desulfovibrionales</taxon>
        <taxon>Desulfonatronaceae</taxon>
        <taxon>Desulfonatronum</taxon>
    </lineage>
</organism>
<dbReference type="InterPro" id="IPR007462">
    <property type="entry name" value="COV1-like"/>
</dbReference>
<feature type="transmembrane region" description="Helical" evidence="1">
    <location>
        <begin position="32"/>
        <end position="53"/>
    </location>
</feature>
<proteinExistence type="predicted"/>
<reference evidence="2 3" key="1">
    <citation type="submission" date="2016-10" db="EMBL/GenBank/DDBJ databases">
        <authorList>
            <person name="de Groot N.N."/>
        </authorList>
    </citation>
    <scope>NUCLEOTIDE SEQUENCE [LARGE SCALE GENOMIC DNA]</scope>
    <source>
        <strain evidence="2 3">ASO4-2</strain>
    </source>
</reference>
<sequence>MPGLILINLAMNEDLQPRGCWFRLKNFIRVNLLAGILFLTPVMATFFFLRVLFNFVDGFLRFLPEPFQPENFLPFRIPGLGLILLFLTVLLTGFAVRNYMGRKLVEVWDRVIETIPLVNKLYLAVKQLVETIFNRSPQDFQRVVLVEYPKDGSYALGFVTGFATGEIQRKTKQKVLNVFVPTTPNPTSGFFLMVPEQSVIPMEMSVEDAFKLLVSGGIISPDKKEHP</sequence>